<reference evidence="2" key="2">
    <citation type="submission" date="2020-10" db="UniProtKB">
        <authorList>
            <consortium name="WormBaseParasite"/>
        </authorList>
    </citation>
    <scope>IDENTIFICATION</scope>
</reference>
<accession>A0A7E4V9P2</accession>
<keyword evidence="1" id="KW-1185">Reference proteome</keyword>
<dbReference type="WBParaSite" id="Pan_g18321.t1">
    <property type="protein sequence ID" value="Pan_g18321.t1"/>
    <property type="gene ID" value="Pan_g18321"/>
</dbReference>
<protein>
    <submittedName>
        <fullName evidence="2">Uncharacterized protein</fullName>
    </submittedName>
</protein>
<dbReference type="Proteomes" id="UP000492821">
    <property type="component" value="Unassembled WGS sequence"/>
</dbReference>
<organism evidence="1 2">
    <name type="scientific">Panagrellus redivivus</name>
    <name type="common">Microworm</name>
    <dbReference type="NCBI Taxonomy" id="6233"/>
    <lineage>
        <taxon>Eukaryota</taxon>
        <taxon>Metazoa</taxon>
        <taxon>Ecdysozoa</taxon>
        <taxon>Nematoda</taxon>
        <taxon>Chromadorea</taxon>
        <taxon>Rhabditida</taxon>
        <taxon>Tylenchina</taxon>
        <taxon>Panagrolaimomorpha</taxon>
        <taxon>Panagrolaimoidea</taxon>
        <taxon>Panagrolaimidae</taxon>
        <taxon>Panagrellus</taxon>
    </lineage>
</organism>
<sequence>MFSFRPEELYDFVAKQGPEFRLQLYIKTNDICLTDKIKPFIDPRFRDGDFGSANFLVSIDHNISSGLHCMEYVIPGSEKDWFTDKITKKRPHNADFEAS</sequence>
<evidence type="ECO:0000313" key="1">
    <source>
        <dbReference type="Proteomes" id="UP000492821"/>
    </source>
</evidence>
<evidence type="ECO:0000313" key="2">
    <source>
        <dbReference type="WBParaSite" id="Pan_g18321.t1"/>
    </source>
</evidence>
<dbReference type="AlphaFoldDB" id="A0A7E4V9P2"/>
<name>A0A7E4V9P2_PANRE</name>
<reference evidence="1" key="1">
    <citation type="journal article" date="2013" name="Genetics">
        <title>The draft genome and transcriptome of Panagrellus redivivus are shaped by the harsh demands of a free-living lifestyle.</title>
        <authorList>
            <person name="Srinivasan J."/>
            <person name="Dillman A.R."/>
            <person name="Macchietto M.G."/>
            <person name="Heikkinen L."/>
            <person name="Lakso M."/>
            <person name="Fracchia K.M."/>
            <person name="Antoshechkin I."/>
            <person name="Mortazavi A."/>
            <person name="Wong G."/>
            <person name="Sternberg P.W."/>
        </authorList>
    </citation>
    <scope>NUCLEOTIDE SEQUENCE [LARGE SCALE GENOMIC DNA]</scope>
    <source>
        <strain evidence="1">MT8872</strain>
    </source>
</reference>
<proteinExistence type="predicted"/>